<dbReference type="GO" id="GO:0016491">
    <property type="term" value="F:oxidoreductase activity"/>
    <property type="evidence" value="ECO:0007669"/>
    <property type="project" value="UniProtKB-KW"/>
</dbReference>
<dbReference type="PRINTS" id="PR00081">
    <property type="entry name" value="GDHRDH"/>
</dbReference>
<dbReference type="InterPro" id="IPR002347">
    <property type="entry name" value="SDR_fam"/>
</dbReference>
<keyword evidence="2" id="KW-0560">Oxidoreductase</keyword>
<dbReference type="InterPro" id="IPR036291">
    <property type="entry name" value="NAD(P)-bd_dom_sf"/>
</dbReference>
<dbReference type="PRINTS" id="PR00080">
    <property type="entry name" value="SDRFAMILY"/>
</dbReference>
<dbReference type="Pfam" id="PF00106">
    <property type="entry name" value="adh_short"/>
    <property type="match status" value="2"/>
</dbReference>
<dbReference type="SUPFAM" id="SSF51735">
    <property type="entry name" value="NAD(P)-binding Rossmann-fold domains"/>
    <property type="match status" value="1"/>
</dbReference>
<evidence type="ECO:0000256" key="4">
    <source>
        <dbReference type="SAM" id="Phobius"/>
    </source>
</evidence>
<dbReference type="AlphaFoldDB" id="M7T8K4"/>
<dbReference type="EMBL" id="KB707324">
    <property type="protein sequence ID" value="EMR62995.1"/>
    <property type="molecule type" value="Genomic_DNA"/>
</dbReference>
<dbReference type="KEGG" id="ela:UCREL1_10058"/>
<dbReference type="PANTHER" id="PTHR43899:SF13">
    <property type="entry name" value="RH59310P"/>
    <property type="match status" value="1"/>
</dbReference>
<accession>M7T8K4</accession>
<proteinExistence type="inferred from homology"/>
<evidence type="ECO:0000256" key="2">
    <source>
        <dbReference type="ARBA" id="ARBA00023002"/>
    </source>
</evidence>
<dbReference type="InterPro" id="IPR051019">
    <property type="entry name" value="VLCFA-Steroid_DH"/>
</dbReference>
<dbReference type="OMA" id="GFNVFLH"/>
<dbReference type="OrthoDB" id="47007at2759"/>
<dbReference type="GO" id="GO:0005783">
    <property type="term" value="C:endoplasmic reticulum"/>
    <property type="evidence" value="ECO:0007669"/>
    <property type="project" value="TreeGrafter"/>
</dbReference>
<keyword evidence="6" id="KW-1185">Reference proteome</keyword>
<feature type="transmembrane region" description="Helical" evidence="4">
    <location>
        <begin position="6"/>
        <end position="28"/>
    </location>
</feature>
<gene>
    <name evidence="5" type="ORF">UCREL1_10058</name>
</gene>
<evidence type="ECO:0000256" key="3">
    <source>
        <dbReference type="RuleBase" id="RU000363"/>
    </source>
</evidence>
<keyword evidence="4" id="KW-0472">Membrane</keyword>
<reference evidence="6" key="1">
    <citation type="journal article" date="2013" name="Genome Announc.">
        <title>Draft genome sequence of the grapevine dieback fungus Eutypa lata UCR-EL1.</title>
        <authorList>
            <person name="Blanco-Ulate B."/>
            <person name="Rolshausen P.E."/>
            <person name="Cantu D."/>
        </authorList>
    </citation>
    <scope>NUCLEOTIDE SEQUENCE [LARGE SCALE GENOMIC DNA]</scope>
    <source>
        <strain evidence="6">UCR-EL1</strain>
    </source>
</reference>
<keyword evidence="4" id="KW-0812">Transmembrane</keyword>
<dbReference type="eggNOG" id="KOG1014">
    <property type="taxonomic scope" value="Eukaryota"/>
</dbReference>
<sequence length="338" mass="36313">MAGVFSVVGLITVSIFLFKITNLVALYLRPSRLDRYAHESAMGEKPWALVTGSSGGIGLALAYELAASGFNVVLHGRSRERLLPLTSQLQEAFPERSFRVLVNDAEAVSCVTYLNATSQQQKQLGDSTSTPVDFAAIKRELEDIHLTVLVNNAGGGPINPTYLPLAESSEARITANASLNALFPMHLARALLPSLIQHTPSLVINISSMADRGLPLLTSYCASKAFLMTATRSLRREMEMEGNGVEVLGVRIGKVTGARGHTDPVSLFVPNAETAAKAILARAGRANGIVVGYWGHAIQQALATALSLLPNWVEDKVAISVIRRERSQLGEETKAKIT</sequence>
<protein>
    <submittedName>
        <fullName evidence="5">Putative short chain dehydrogenase protein</fullName>
    </submittedName>
</protein>
<dbReference type="STRING" id="1287681.M7T8K4"/>
<organism evidence="5 6">
    <name type="scientific">Eutypa lata (strain UCR-EL1)</name>
    <name type="common">Grapevine dieback disease fungus</name>
    <name type="synonym">Eutypa armeniacae</name>
    <dbReference type="NCBI Taxonomy" id="1287681"/>
    <lineage>
        <taxon>Eukaryota</taxon>
        <taxon>Fungi</taxon>
        <taxon>Dikarya</taxon>
        <taxon>Ascomycota</taxon>
        <taxon>Pezizomycotina</taxon>
        <taxon>Sordariomycetes</taxon>
        <taxon>Xylariomycetidae</taxon>
        <taxon>Xylariales</taxon>
        <taxon>Diatrypaceae</taxon>
        <taxon>Eutypa</taxon>
    </lineage>
</organism>
<dbReference type="HOGENOM" id="CLU_010194_38_2_1"/>
<dbReference type="Gene3D" id="3.40.50.720">
    <property type="entry name" value="NAD(P)-binding Rossmann-like Domain"/>
    <property type="match status" value="1"/>
</dbReference>
<name>M7T8K4_EUTLA</name>
<dbReference type="PANTHER" id="PTHR43899">
    <property type="entry name" value="RH59310P"/>
    <property type="match status" value="1"/>
</dbReference>
<evidence type="ECO:0000313" key="6">
    <source>
        <dbReference type="Proteomes" id="UP000012174"/>
    </source>
</evidence>
<evidence type="ECO:0000313" key="5">
    <source>
        <dbReference type="EMBL" id="EMR62995.1"/>
    </source>
</evidence>
<comment type="similarity">
    <text evidence="1 3">Belongs to the short-chain dehydrogenases/reductases (SDR) family.</text>
</comment>
<evidence type="ECO:0000256" key="1">
    <source>
        <dbReference type="ARBA" id="ARBA00006484"/>
    </source>
</evidence>
<keyword evidence="4" id="KW-1133">Transmembrane helix</keyword>
<dbReference type="Proteomes" id="UP000012174">
    <property type="component" value="Unassembled WGS sequence"/>
</dbReference>